<feature type="domain" description="HTH cro/C1-type" evidence="1">
    <location>
        <begin position="18"/>
        <end position="56"/>
    </location>
</feature>
<dbReference type="CDD" id="cd00093">
    <property type="entry name" value="HTH_XRE"/>
    <property type="match status" value="1"/>
</dbReference>
<dbReference type="SUPFAM" id="SSF47413">
    <property type="entry name" value="lambda repressor-like DNA-binding domains"/>
    <property type="match status" value="1"/>
</dbReference>
<keyword evidence="3" id="KW-1185">Reference proteome</keyword>
<evidence type="ECO:0000313" key="3">
    <source>
        <dbReference type="Proteomes" id="UP000557217"/>
    </source>
</evidence>
<sequence>MKHNKVGQALKEIRGDKTQQQFAFDMGVVRETISKYENGRAPIPQDISKKIVAKYDDPKFAMTIRNAYTGTGPVWLDGENVDLHRSSVKEKTIEELQEALEHILKTCLAKPLKAIKLFERQEVENMLIEAVDAITALDHFVAVVCTEAKISYTEIWQKHYRKLVSAGYISSLQ</sequence>
<dbReference type="Pfam" id="PF01381">
    <property type="entry name" value="HTH_3"/>
    <property type="match status" value="1"/>
</dbReference>
<organism evidence="2 3">
    <name type="scientific">Ureibacillus thermosphaericus</name>
    <dbReference type="NCBI Taxonomy" id="51173"/>
    <lineage>
        <taxon>Bacteria</taxon>
        <taxon>Bacillati</taxon>
        <taxon>Bacillota</taxon>
        <taxon>Bacilli</taxon>
        <taxon>Bacillales</taxon>
        <taxon>Caryophanaceae</taxon>
        <taxon>Ureibacillus</taxon>
    </lineage>
</organism>
<name>A0A840PRU2_URETH</name>
<dbReference type="EMBL" id="JACHGZ010000008">
    <property type="protein sequence ID" value="MBB5148620.1"/>
    <property type="molecule type" value="Genomic_DNA"/>
</dbReference>
<evidence type="ECO:0000313" key="2">
    <source>
        <dbReference type="EMBL" id="MBB5148620.1"/>
    </source>
</evidence>
<dbReference type="GO" id="GO:0003677">
    <property type="term" value="F:DNA binding"/>
    <property type="evidence" value="ECO:0007669"/>
    <property type="project" value="InterPro"/>
</dbReference>
<dbReference type="AlphaFoldDB" id="A0A840PRU2"/>
<reference evidence="2 3" key="1">
    <citation type="submission" date="2020-08" db="EMBL/GenBank/DDBJ databases">
        <title>Genomic Encyclopedia of Type Strains, Phase IV (KMG-IV): sequencing the most valuable type-strain genomes for metagenomic binning, comparative biology and taxonomic classification.</title>
        <authorList>
            <person name="Goeker M."/>
        </authorList>
    </citation>
    <scope>NUCLEOTIDE SEQUENCE [LARGE SCALE GENOMIC DNA]</scope>
    <source>
        <strain evidence="2 3">DSM 10633</strain>
    </source>
</reference>
<dbReference type="SMART" id="SM00530">
    <property type="entry name" value="HTH_XRE"/>
    <property type="match status" value="1"/>
</dbReference>
<dbReference type="RefSeq" id="WP_168412131.1">
    <property type="nucleotide sequence ID" value="NZ_JAAXPW010000008.1"/>
</dbReference>
<proteinExistence type="predicted"/>
<dbReference type="PROSITE" id="PS50943">
    <property type="entry name" value="HTH_CROC1"/>
    <property type="match status" value="1"/>
</dbReference>
<dbReference type="InterPro" id="IPR001387">
    <property type="entry name" value="Cro/C1-type_HTH"/>
</dbReference>
<evidence type="ECO:0000259" key="1">
    <source>
        <dbReference type="PROSITE" id="PS50943"/>
    </source>
</evidence>
<gene>
    <name evidence="2" type="ORF">HNR36_001006</name>
</gene>
<accession>A0A840PRU2</accession>
<dbReference type="InterPro" id="IPR010982">
    <property type="entry name" value="Lambda_DNA-bd_dom_sf"/>
</dbReference>
<comment type="caution">
    <text evidence="2">The sequence shown here is derived from an EMBL/GenBank/DDBJ whole genome shotgun (WGS) entry which is preliminary data.</text>
</comment>
<dbReference type="Gene3D" id="1.10.260.40">
    <property type="entry name" value="lambda repressor-like DNA-binding domains"/>
    <property type="match status" value="1"/>
</dbReference>
<protein>
    <submittedName>
        <fullName evidence="2">Transcriptional regulator with XRE-family HTH domain</fullName>
    </submittedName>
</protein>
<dbReference type="Proteomes" id="UP000557217">
    <property type="component" value="Unassembled WGS sequence"/>
</dbReference>